<comment type="subcellular location">
    <subcellularLocation>
        <location evidence="2">Nucleus</location>
    </subcellularLocation>
</comment>
<dbReference type="OrthoDB" id="8189124at2759"/>
<dbReference type="InterPro" id="IPR027806">
    <property type="entry name" value="HARBI1_dom"/>
</dbReference>
<name>A0A9P0NQM2_ACAOB</name>
<dbReference type="InterPro" id="IPR045249">
    <property type="entry name" value="HARBI1-like"/>
</dbReference>
<evidence type="ECO:0000259" key="8">
    <source>
        <dbReference type="Pfam" id="PF13359"/>
    </source>
</evidence>
<evidence type="ECO:0000256" key="2">
    <source>
        <dbReference type="ARBA" id="ARBA00004123"/>
    </source>
</evidence>
<comment type="caution">
    <text evidence="9">The sequence shown here is derived from an EMBL/GenBank/DDBJ whole genome shotgun (WGS) entry which is preliminary data.</text>
</comment>
<evidence type="ECO:0000256" key="3">
    <source>
        <dbReference type="ARBA" id="ARBA00006958"/>
    </source>
</evidence>
<proteinExistence type="inferred from homology"/>
<dbReference type="Pfam" id="PF13359">
    <property type="entry name" value="DDE_Tnp_4"/>
    <property type="match status" value="1"/>
</dbReference>
<evidence type="ECO:0000256" key="7">
    <source>
        <dbReference type="ARBA" id="ARBA00023242"/>
    </source>
</evidence>
<comment type="cofactor">
    <cofactor evidence="1">
        <name>a divalent metal cation</name>
        <dbReference type="ChEBI" id="CHEBI:60240"/>
    </cofactor>
</comment>
<organism evidence="9 10">
    <name type="scientific">Acanthoscelides obtectus</name>
    <name type="common">Bean weevil</name>
    <name type="synonym">Bruchus obtectus</name>
    <dbReference type="NCBI Taxonomy" id="200917"/>
    <lineage>
        <taxon>Eukaryota</taxon>
        <taxon>Metazoa</taxon>
        <taxon>Ecdysozoa</taxon>
        <taxon>Arthropoda</taxon>
        <taxon>Hexapoda</taxon>
        <taxon>Insecta</taxon>
        <taxon>Pterygota</taxon>
        <taxon>Neoptera</taxon>
        <taxon>Endopterygota</taxon>
        <taxon>Coleoptera</taxon>
        <taxon>Polyphaga</taxon>
        <taxon>Cucujiformia</taxon>
        <taxon>Chrysomeloidea</taxon>
        <taxon>Chrysomelidae</taxon>
        <taxon>Bruchinae</taxon>
        <taxon>Bruchini</taxon>
        <taxon>Acanthoscelides</taxon>
    </lineage>
</organism>
<feature type="domain" description="DDE Tnp4" evidence="8">
    <location>
        <begin position="20"/>
        <end position="185"/>
    </location>
</feature>
<dbReference type="AlphaFoldDB" id="A0A9P0NQM2"/>
<reference evidence="9" key="1">
    <citation type="submission" date="2022-03" db="EMBL/GenBank/DDBJ databases">
        <authorList>
            <person name="Sayadi A."/>
        </authorList>
    </citation>
    <scope>NUCLEOTIDE SEQUENCE</scope>
</reference>
<dbReference type="Proteomes" id="UP001152888">
    <property type="component" value="Unassembled WGS sequence"/>
</dbReference>
<dbReference type="GO" id="GO:0016787">
    <property type="term" value="F:hydrolase activity"/>
    <property type="evidence" value="ECO:0007669"/>
    <property type="project" value="UniProtKB-KW"/>
</dbReference>
<keyword evidence="5" id="KW-0479">Metal-binding</keyword>
<dbReference type="GO" id="GO:0005634">
    <property type="term" value="C:nucleus"/>
    <property type="evidence" value="ECO:0007669"/>
    <property type="project" value="UniProtKB-SubCell"/>
</dbReference>
<keyword evidence="10" id="KW-1185">Reference proteome</keyword>
<keyword evidence="7" id="KW-0539">Nucleus</keyword>
<dbReference type="GO" id="GO:0046872">
    <property type="term" value="F:metal ion binding"/>
    <property type="evidence" value="ECO:0007669"/>
    <property type="project" value="UniProtKB-KW"/>
</dbReference>
<evidence type="ECO:0000256" key="4">
    <source>
        <dbReference type="ARBA" id="ARBA00022722"/>
    </source>
</evidence>
<accession>A0A9P0NQM2</accession>
<keyword evidence="6" id="KW-0378">Hydrolase</keyword>
<dbReference type="GO" id="GO:0004518">
    <property type="term" value="F:nuclease activity"/>
    <property type="evidence" value="ECO:0007669"/>
    <property type="project" value="UniProtKB-KW"/>
</dbReference>
<dbReference type="PANTHER" id="PTHR22930">
    <property type="match status" value="1"/>
</dbReference>
<keyword evidence="4" id="KW-0540">Nuclease</keyword>
<evidence type="ECO:0000256" key="5">
    <source>
        <dbReference type="ARBA" id="ARBA00022723"/>
    </source>
</evidence>
<evidence type="ECO:0000313" key="10">
    <source>
        <dbReference type="Proteomes" id="UP001152888"/>
    </source>
</evidence>
<evidence type="ECO:0000256" key="1">
    <source>
        <dbReference type="ARBA" id="ARBA00001968"/>
    </source>
</evidence>
<comment type="similarity">
    <text evidence="3">Belongs to the HARBI1 family.</text>
</comment>
<evidence type="ECO:0000313" key="9">
    <source>
        <dbReference type="EMBL" id="CAH1954990.1"/>
    </source>
</evidence>
<dbReference type="PANTHER" id="PTHR22930:SF269">
    <property type="entry name" value="NUCLEASE HARBI1-LIKE PROTEIN"/>
    <property type="match status" value="1"/>
</dbReference>
<protein>
    <recommendedName>
        <fullName evidence="8">DDE Tnp4 domain-containing protein</fullName>
    </recommendedName>
</protein>
<evidence type="ECO:0000256" key="6">
    <source>
        <dbReference type="ARBA" id="ARBA00022801"/>
    </source>
</evidence>
<dbReference type="EMBL" id="CAKOFQ010006656">
    <property type="protein sequence ID" value="CAH1954990.1"/>
    <property type="molecule type" value="Genomic_DNA"/>
</dbReference>
<sequence>MEKMQIYSKTWNFPNCVGAIDGKHVVIMALINSGSEYINYKGTFSIVLMALCDADYNVIYSNIGSQGRISDGGVFNNCSLYEALENKTLNLPSDKPLPMRAKPVPYVIVGDNAFPLKDYLMVPDGGNHDNNTPERIFNYRLSRARRIIENVFGIMSAVFRVLRKPILLNQDKARLITECCVLLHNFLRSRNSRNMYTPPGTFDREENGTIVTGSWRNETTTNITSVTTKKGQKNMLRREENSRRIF</sequence>
<gene>
    <name evidence="9" type="ORF">ACAOBT_LOCUS853</name>
</gene>